<keyword evidence="1" id="KW-0812">Transmembrane</keyword>
<dbReference type="Proteomes" id="UP001165079">
    <property type="component" value="Unassembled WGS sequence"/>
</dbReference>
<dbReference type="RefSeq" id="WP_285662714.1">
    <property type="nucleotide sequence ID" value="NZ_BSTX01000001.1"/>
</dbReference>
<evidence type="ECO:0000313" key="3">
    <source>
        <dbReference type="Proteomes" id="UP001165079"/>
    </source>
</evidence>
<keyword evidence="1" id="KW-1133">Transmembrane helix</keyword>
<dbReference type="InterPro" id="IPR009339">
    <property type="entry name" value="DUF998"/>
</dbReference>
<feature type="transmembrane region" description="Helical" evidence="1">
    <location>
        <begin position="191"/>
        <end position="211"/>
    </location>
</feature>
<sequence length="217" mass="22661">MTAMIAAPAARTATSISTKVLLAAGALAGPLWLATSWTQALTREGFNPAFHPLSQLATGSLGWLQITNFLVAGLLYVLGAEGLRRMLPGRWTGRLVRLIGIGMAAAGVFVMDPGYGFPVGTPNEAPTSMSWHSAMHMVAGTFTFSIMTAALFVIGRIHAKAGRKNQAILARIAASAVIVGNVWAITQLPGASPVMAVGVGIGLLWTSVTALRIRLGR</sequence>
<dbReference type="AlphaFoldDB" id="A0A9W6W8I8"/>
<accession>A0A9W6W8I8</accession>
<protein>
    <recommendedName>
        <fullName evidence="4">DUF998 domain-containing protein</fullName>
    </recommendedName>
</protein>
<dbReference type="Pfam" id="PF06197">
    <property type="entry name" value="DUF998"/>
    <property type="match status" value="1"/>
</dbReference>
<feature type="transmembrane region" description="Helical" evidence="1">
    <location>
        <begin position="167"/>
        <end position="185"/>
    </location>
</feature>
<gene>
    <name evidence="2" type="ORF">Afil01_24210</name>
</gene>
<feature type="transmembrane region" description="Helical" evidence="1">
    <location>
        <begin position="62"/>
        <end position="83"/>
    </location>
</feature>
<keyword evidence="1" id="KW-0472">Membrane</keyword>
<reference evidence="2" key="1">
    <citation type="submission" date="2023-03" db="EMBL/GenBank/DDBJ databases">
        <title>Actinorhabdospora filicis NBRC 111898.</title>
        <authorList>
            <person name="Ichikawa N."/>
            <person name="Sato H."/>
            <person name="Tonouchi N."/>
        </authorList>
    </citation>
    <scope>NUCLEOTIDE SEQUENCE</scope>
    <source>
        <strain evidence="2">NBRC 111898</strain>
    </source>
</reference>
<evidence type="ECO:0008006" key="4">
    <source>
        <dbReference type="Google" id="ProtNLM"/>
    </source>
</evidence>
<organism evidence="2 3">
    <name type="scientific">Actinorhabdospora filicis</name>
    <dbReference type="NCBI Taxonomy" id="1785913"/>
    <lineage>
        <taxon>Bacteria</taxon>
        <taxon>Bacillati</taxon>
        <taxon>Actinomycetota</taxon>
        <taxon>Actinomycetes</taxon>
        <taxon>Micromonosporales</taxon>
        <taxon>Micromonosporaceae</taxon>
        <taxon>Actinorhabdospora</taxon>
    </lineage>
</organism>
<evidence type="ECO:0000256" key="1">
    <source>
        <dbReference type="SAM" id="Phobius"/>
    </source>
</evidence>
<comment type="caution">
    <text evidence="2">The sequence shown here is derived from an EMBL/GenBank/DDBJ whole genome shotgun (WGS) entry which is preliminary data.</text>
</comment>
<keyword evidence="3" id="KW-1185">Reference proteome</keyword>
<name>A0A9W6W8I8_9ACTN</name>
<feature type="transmembrane region" description="Helical" evidence="1">
    <location>
        <begin position="135"/>
        <end position="155"/>
    </location>
</feature>
<evidence type="ECO:0000313" key="2">
    <source>
        <dbReference type="EMBL" id="GLZ77614.1"/>
    </source>
</evidence>
<feature type="transmembrane region" description="Helical" evidence="1">
    <location>
        <begin position="95"/>
        <end position="115"/>
    </location>
</feature>
<dbReference type="EMBL" id="BSTX01000001">
    <property type="protein sequence ID" value="GLZ77614.1"/>
    <property type="molecule type" value="Genomic_DNA"/>
</dbReference>
<proteinExistence type="predicted"/>